<dbReference type="GO" id="GO:0016020">
    <property type="term" value="C:membrane"/>
    <property type="evidence" value="ECO:0007669"/>
    <property type="project" value="UniProtKB-SubCell"/>
</dbReference>
<organism evidence="7 8">
    <name type="scientific">Caenorhabditis nigoni</name>
    <dbReference type="NCBI Taxonomy" id="1611254"/>
    <lineage>
        <taxon>Eukaryota</taxon>
        <taxon>Metazoa</taxon>
        <taxon>Ecdysozoa</taxon>
        <taxon>Nematoda</taxon>
        <taxon>Chromadorea</taxon>
        <taxon>Rhabditida</taxon>
        <taxon>Rhabditina</taxon>
        <taxon>Rhabditomorpha</taxon>
        <taxon>Rhabditoidea</taxon>
        <taxon>Rhabditidae</taxon>
        <taxon>Peloderinae</taxon>
        <taxon>Caenorhabditis</taxon>
    </lineage>
</organism>
<protein>
    <recommendedName>
        <fullName evidence="6">G-protein coupled receptors family 1 profile domain-containing protein</fullName>
    </recommendedName>
</protein>
<name>A0A2G5THX9_9PELO</name>
<evidence type="ECO:0000313" key="7">
    <source>
        <dbReference type="EMBL" id="PIC26894.1"/>
    </source>
</evidence>
<dbReference type="InterPro" id="IPR000276">
    <property type="entry name" value="GPCR_Rhodpsn"/>
</dbReference>
<dbReference type="InterPro" id="IPR017452">
    <property type="entry name" value="GPCR_Rhodpsn_7TM"/>
</dbReference>
<evidence type="ECO:0000256" key="2">
    <source>
        <dbReference type="ARBA" id="ARBA00022692"/>
    </source>
</evidence>
<feature type="transmembrane region" description="Helical" evidence="5">
    <location>
        <begin position="295"/>
        <end position="318"/>
    </location>
</feature>
<comment type="subcellular location">
    <subcellularLocation>
        <location evidence="1">Membrane</location>
    </subcellularLocation>
</comment>
<evidence type="ECO:0000256" key="5">
    <source>
        <dbReference type="SAM" id="Phobius"/>
    </source>
</evidence>
<evidence type="ECO:0000256" key="4">
    <source>
        <dbReference type="ARBA" id="ARBA00023136"/>
    </source>
</evidence>
<keyword evidence="8" id="KW-1185">Reference proteome</keyword>
<evidence type="ECO:0000256" key="3">
    <source>
        <dbReference type="ARBA" id="ARBA00022989"/>
    </source>
</evidence>
<dbReference type="PANTHER" id="PTHR46709">
    <property type="entry name" value="PROTEIN CBG23488-RELATED"/>
    <property type="match status" value="1"/>
</dbReference>
<evidence type="ECO:0000313" key="8">
    <source>
        <dbReference type="Proteomes" id="UP000230233"/>
    </source>
</evidence>
<dbReference type="AlphaFoldDB" id="A0A2G5THX9"/>
<dbReference type="Gene3D" id="1.20.1070.10">
    <property type="entry name" value="Rhodopsin 7-helix transmembrane proteins"/>
    <property type="match status" value="1"/>
</dbReference>
<comment type="caution">
    <text evidence="7">The sequence shown here is derived from an EMBL/GenBank/DDBJ whole genome shotgun (WGS) entry which is preliminary data.</text>
</comment>
<keyword evidence="2 5" id="KW-0812">Transmembrane</keyword>
<dbReference type="GO" id="GO:0004930">
    <property type="term" value="F:G protein-coupled receptor activity"/>
    <property type="evidence" value="ECO:0007669"/>
    <property type="project" value="InterPro"/>
</dbReference>
<sequence length="414" mass="47524">MHLNKNSVIEFYEFFVMDGGNLTAEELIPVNISSYESTEAPVPYSMPCWAPDDYLITERFWICVVAGITVSIISIIFNTFIFFVFVTNKQHRRSPNLYLLLLSLFDVFIAFAYIAVMSVRILVNFTSSVFLKSIWVRYMIPMLTVSHIGITSSTFLICFASIERYCITVNNFLVPYLQKHRPILAFIAIMCGVVSKGTIVKEVDIQLNPDCYGELNYWKVVPSSLLYEFPLFNQYWRFYFRNIFTILAPFFILLLVNCLLLFQLREHVLKSKGADHDKQNVKEKKARIRATTKSVVIIVCTYLMSNLLSVIITIWEYIDSASIFSEDWIAFYVLSVDVISLLTIVASSARLPIYAYFQPLLRKEMGQCLGDWCCCISEDNKKLALLDELTIPKTQLISTPDGESPSISSKIEFV</sequence>
<dbReference type="SUPFAM" id="SSF81321">
    <property type="entry name" value="Family A G protein-coupled receptor-like"/>
    <property type="match status" value="1"/>
</dbReference>
<feature type="transmembrane region" description="Helical" evidence="5">
    <location>
        <begin position="135"/>
        <end position="162"/>
    </location>
</feature>
<evidence type="ECO:0000259" key="6">
    <source>
        <dbReference type="PROSITE" id="PS50262"/>
    </source>
</evidence>
<dbReference type="Proteomes" id="UP000230233">
    <property type="component" value="Chromosome V"/>
</dbReference>
<feature type="domain" description="G-protein coupled receptors family 1 profile" evidence="6">
    <location>
        <begin position="77"/>
        <end position="354"/>
    </location>
</feature>
<dbReference type="EMBL" id="PDUG01000005">
    <property type="protein sequence ID" value="PIC26894.1"/>
    <property type="molecule type" value="Genomic_DNA"/>
</dbReference>
<keyword evidence="4 5" id="KW-0472">Membrane</keyword>
<keyword evidence="3 5" id="KW-1133">Transmembrane helix</keyword>
<dbReference type="Pfam" id="PF00001">
    <property type="entry name" value="7tm_1"/>
    <property type="match status" value="1"/>
</dbReference>
<dbReference type="PROSITE" id="PS50262">
    <property type="entry name" value="G_PROTEIN_RECEP_F1_2"/>
    <property type="match status" value="1"/>
</dbReference>
<gene>
    <name evidence="7" type="primary">Cni-F32D8.10</name>
    <name evidence="7" type="synonym">Cnig_chr_V.g19331</name>
    <name evidence="7" type="ORF">B9Z55_019331</name>
</gene>
<dbReference type="OrthoDB" id="5857538at2759"/>
<feature type="transmembrane region" description="Helical" evidence="5">
    <location>
        <begin position="97"/>
        <end position="123"/>
    </location>
</feature>
<accession>A0A2G5THX9</accession>
<proteinExistence type="predicted"/>
<dbReference type="PANTHER" id="PTHR46709:SF7">
    <property type="entry name" value="G-PROTEIN COUPLED RECEPTORS FAMILY 1 PROFILE DOMAIN-CONTAINING PROTEIN"/>
    <property type="match status" value="1"/>
</dbReference>
<reference evidence="8" key="1">
    <citation type="submission" date="2017-10" db="EMBL/GenBank/DDBJ databases">
        <title>Rapid genome shrinkage in a self-fertile nematode reveals novel sperm competition proteins.</title>
        <authorList>
            <person name="Yin D."/>
            <person name="Schwarz E.M."/>
            <person name="Thomas C.G."/>
            <person name="Felde R.L."/>
            <person name="Korf I.F."/>
            <person name="Cutter A.D."/>
            <person name="Schartner C.M."/>
            <person name="Ralston E.J."/>
            <person name="Meyer B.J."/>
            <person name="Haag E.S."/>
        </authorList>
    </citation>
    <scope>NUCLEOTIDE SEQUENCE [LARGE SCALE GENOMIC DNA]</scope>
    <source>
        <strain evidence="8">JU1422</strain>
    </source>
</reference>
<feature type="transmembrane region" description="Helical" evidence="5">
    <location>
        <begin position="59"/>
        <end position="85"/>
    </location>
</feature>
<feature type="transmembrane region" description="Helical" evidence="5">
    <location>
        <begin position="183"/>
        <end position="200"/>
    </location>
</feature>
<feature type="transmembrane region" description="Helical" evidence="5">
    <location>
        <begin position="330"/>
        <end position="357"/>
    </location>
</feature>
<feature type="transmembrane region" description="Helical" evidence="5">
    <location>
        <begin position="238"/>
        <end position="262"/>
    </location>
</feature>
<evidence type="ECO:0000256" key="1">
    <source>
        <dbReference type="ARBA" id="ARBA00004370"/>
    </source>
</evidence>